<dbReference type="InterPro" id="IPR025669">
    <property type="entry name" value="AAA_dom"/>
</dbReference>
<organism evidence="2 3">
    <name type="scientific">Pseudarthrobacter humi</name>
    <dbReference type="NCBI Taxonomy" id="2952523"/>
    <lineage>
        <taxon>Bacteria</taxon>
        <taxon>Bacillati</taxon>
        <taxon>Actinomycetota</taxon>
        <taxon>Actinomycetes</taxon>
        <taxon>Micrococcales</taxon>
        <taxon>Micrococcaceae</taxon>
        <taxon>Pseudarthrobacter</taxon>
    </lineage>
</organism>
<dbReference type="RefSeq" id="WP_254747071.1">
    <property type="nucleotide sequence ID" value="NZ_JANCLV010000001.1"/>
</dbReference>
<sequence>MSRFVLVTADHEFSQRTEKAVSGLHGNLHSITADYLPPSPDHILGVLSGELVEVILLGPGLPQEDSIQLASLFDLQYPEISIVLVTGNDSEVALPAMRAGIRDLLHPTANVDAIRMMLERASLAAAGRRRGLGSSVEGQPTGGRVIAVMSPKGGVGKTTVATNLAVGLGKIAPMSVVVLDLDLQFGDVASGLMLEPERTLTDAVTGAAVQDSMVLKSYLTVHPAGIYALCAPLNPADADRISGEQVGHLISQLANEFQYVVVDTAPGLGEHVLATLELGTDAVWVCGMDIPSIRGLRTGFGILRELNLLPEQRHVVLNFADRRTGLSLGDVEATIGCPVDVVLPRSRAVPFSTNKGVPLLQDGSRDGAGKGLGQLVERFKPDWEQRPHKKLHRRAIVQ</sequence>
<dbReference type="SUPFAM" id="SSF52540">
    <property type="entry name" value="P-loop containing nucleoside triphosphate hydrolases"/>
    <property type="match status" value="1"/>
</dbReference>
<name>A0ABT1LJ23_9MICC</name>
<dbReference type="InterPro" id="IPR011006">
    <property type="entry name" value="CheY-like_superfamily"/>
</dbReference>
<reference evidence="2 3" key="1">
    <citation type="submission" date="2022-06" db="EMBL/GenBank/DDBJ databases">
        <title>Pseudarthrobacter sp. strain RMG13 Genome sequencing and assembly.</title>
        <authorList>
            <person name="Kim I."/>
        </authorList>
    </citation>
    <scope>NUCLEOTIDE SEQUENCE [LARGE SCALE GENOMIC DNA]</scope>
    <source>
        <strain evidence="2 3">RMG13</strain>
    </source>
</reference>
<accession>A0ABT1LJ23</accession>
<evidence type="ECO:0000313" key="3">
    <source>
        <dbReference type="Proteomes" id="UP001524318"/>
    </source>
</evidence>
<dbReference type="InterPro" id="IPR050625">
    <property type="entry name" value="ParA/MinD_ATPase"/>
</dbReference>
<dbReference type="Pfam" id="PF13614">
    <property type="entry name" value="AAA_31"/>
    <property type="match status" value="1"/>
</dbReference>
<keyword evidence="3" id="KW-1185">Reference proteome</keyword>
<comment type="caution">
    <text evidence="2">The sequence shown here is derived from an EMBL/GenBank/DDBJ whole genome shotgun (WGS) entry which is preliminary data.</text>
</comment>
<dbReference type="Gene3D" id="3.40.50.2300">
    <property type="match status" value="1"/>
</dbReference>
<dbReference type="SUPFAM" id="SSF52172">
    <property type="entry name" value="CheY-like"/>
    <property type="match status" value="1"/>
</dbReference>
<gene>
    <name evidence="2" type="ORF">NFC73_01545</name>
</gene>
<evidence type="ECO:0000313" key="2">
    <source>
        <dbReference type="EMBL" id="MCP8998422.1"/>
    </source>
</evidence>
<proteinExistence type="predicted"/>
<evidence type="ECO:0000259" key="1">
    <source>
        <dbReference type="Pfam" id="PF13614"/>
    </source>
</evidence>
<dbReference type="Proteomes" id="UP001524318">
    <property type="component" value="Unassembled WGS sequence"/>
</dbReference>
<feature type="domain" description="AAA" evidence="1">
    <location>
        <begin position="144"/>
        <end position="276"/>
    </location>
</feature>
<dbReference type="Gene3D" id="3.40.50.300">
    <property type="entry name" value="P-loop containing nucleotide triphosphate hydrolases"/>
    <property type="match status" value="1"/>
</dbReference>
<dbReference type="InterPro" id="IPR027417">
    <property type="entry name" value="P-loop_NTPase"/>
</dbReference>
<protein>
    <submittedName>
        <fullName evidence="2">AAA family ATPase</fullName>
    </submittedName>
</protein>
<dbReference type="EMBL" id="JANCLV010000001">
    <property type="protein sequence ID" value="MCP8998422.1"/>
    <property type="molecule type" value="Genomic_DNA"/>
</dbReference>
<dbReference type="PANTHER" id="PTHR43384">
    <property type="entry name" value="SEPTUM SITE-DETERMINING PROTEIN MIND HOMOLOG, CHLOROPLASTIC-RELATED"/>
    <property type="match status" value="1"/>
</dbReference>
<dbReference type="PANTHER" id="PTHR43384:SF13">
    <property type="entry name" value="SLR0110 PROTEIN"/>
    <property type="match status" value="1"/>
</dbReference>